<proteinExistence type="predicted"/>
<dbReference type="EMBL" id="LAZR01065081">
    <property type="protein sequence ID" value="KKK56264.1"/>
    <property type="molecule type" value="Genomic_DNA"/>
</dbReference>
<sequence>MHDLKVWSCGHCSYTLDLPPEDNYAQYIDALERVREHRFGHLVDAMMSATDEELHRLCEDEPGSSEPVEAEDAAYVLAGVTELLKADLPRARRTQNNG</sequence>
<name>A0A0F8YQ40_9ZZZZ</name>
<protein>
    <submittedName>
        <fullName evidence="1">Uncharacterized protein</fullName>
    </submittedName>
</protein>
<organism evidence="1">
    <name type="scientific">marine sediment metagenome</name>
    <dbReference type="NCBI Taxonomy" id="412755"/>
    <lineage>
        <taxon>unclassified sequences</taxon>
        <taxon>metagenomes</taxon>
        <taxon>ecological metagenomes</taxon>
    </lineage>
</organism>
<comment type="caution">
    <text evidence="1">The sequence shown here is derived from an EMBL/GenBank/DDBJ whole genome shotgun (WGS) entry which is preliminary data.</text>
</comment>
<reference evidence="1" key="1">
    <citation type="journal article" date="2015" name="Nature">
        <title>Complex archaea that bridge the gap between prokaryotes and eukaryotes.</title>
        <authorList>
            <person name="Spang A."/>
            <person name="Saw J.H."/>
            <person name="Jorgensen S.L."/>
            <person name="Zaremba-Niedzwiedzka K."/>
            <person name="Martijn J."/>
            <person name="Lind A.E."/>
            <person name="van Eijk R."/>
            <person name="Schleper C."/>
            <person name="Guy L."/>
            <person name="Ettema T.J."/>
        </authorList>
    </citation>
    <scope>NUCLEOTIDE SEQUENCE</scope>
</reference>
<gene>
    <name evidence="1" type="ORF">LCGC14_3066270</name>
</gene>
<dbReference type="AlphaFoldDB" id="A0A0F8YQ40"/>
<evidence type="ECO:0000313" key="1">
    <source>
        <dbReference type="EMBL" id="KKK56264.1"/>
    </source>
</evidence>
<accession>A0A0F8YQ40</accession>